<dbReference type="PANTHER" id="PTHR43610">
    <property type="entry name" value="BLL6696 PROTEIN"/>
    <property type="match status" value="1"/>
</dbReference>
<dbReference type="PROSITE" id="PS51186">
    <property type="entry name" value="GNAT"/>
    <property type="match status" value="1"/>
</dbReference>
<dbReference type="PANTHER" id="PTHR43610:SF1">
    <property type="entry name" value="N-ACETYLTRANSFERASE DOMAIN-CONTAINING PROTEIN"/>
    <property type="match status" value="1"/>
</dbReference>
<dbReference type="OrthoDB" id="9795199at2"/>
<evidence type="ECO:0000313" key="2">
    <source>
        <dbReference type="EMBL" id="MQY07416.1"/>
    </source>
</evidence>
<sequence length="194" mass="21746">MTDAWFERPVLTGRYVRLEPLAPGHAEGLFEAGKDPAIWTWKTQRPPADVAAVRATVDAALATADRAPWALVDAVTGEVAGTTSYYEIDPRNRGLYIGHTWLGTRWQRTGVNTEAKLLLLERAFEKLGALRVGWHTHARNERSRGAIERLGASFEGIHRNHRIMPDGSLRHTATYAMIDTEWPDARAALRARLR</sequence>
<comment type="caution">
    <text evidence="2">The sequence shown here is derived from an EMBL/GenBank/DDBJ whole genome shotgun (WGS) entry which is preliminary data.</text>
</comment>
<protein>
    <recommendedName>
        <fullName evidence="1">N-acetyltransferase domain-containing protein</fullName>
    </recommendedName>
</protein>
<evidence type="ECO:0000313" key="3">
    <source>
        <dbReference type="Proteomes" id="UP000487268"/>
    </source>
</evidence>
<reference evidence="2 3" key="1">
    <citation type="submission" date="2019-10" db="EMBL/GenBank/DDBJ databases">
        <title>Actinomadura rubteroloni sp. nov. and Actinomadura macrotermitis sp. nov., isolated from the gut of fungus growing-termite Macrotermes natalensis.</title>
        <authorList>
            <person name="Benndorf R."/>
            <person name="Martin K."/>
            <person name="Kuefner M."/>
            <person name="De Beer W."/>
            <person name="Kaster A.-K."/>
            <person name="Vollmers J."/>
            <person name="Poulsen M."/>
            <person name="Beemelmanns C."/>
        </authorList>
    </citation>
    <scope>NUCLEOTIDE SEQUENCE [LARGE SCALE GENOMIC DNA]</scope>
    <source>
        <strain evidence="2 3">RB68</strain>
    </source>
</reference>
<proteinExistence type="predicted"/>
<dbReference type="Pfam" id="PF13302">
    <property type="entry name" value="Acetyltransf_3"/>
    <property type="match status" value="1"/>
</dbReference>
<dbReference type="EMBL" id="WEGH01000003">
    <property type="protein sequence ID" value="MQY07416.1"/>
    <property type="molecule type" value="Genomic_DNA"/>
</dbReference>
<dbReference type="AlphaFoldDB" id="A0A7K0C234"/>
<feature type="domain" description="N-acetyltransferase" evidence="1">
    <location>
        <begin position="16"/>
        <end position="174"/>
    </location>
</feature>
<dbReference type="InterPro" id="IPR016181">
    <property type="entry name" value="Acyl_CoA_acyltransferase"/>
</dbReference>
<organism evidence="2 3">
    <name type="scientific">Actinomadura macrotermitis</name>
    <dbReference type="NCBI Taxonomy" id="2585200"/>
    <lineage>
        <taxon>Bacteria</taxon>
        <taxon>Bacillati</taxon>
        <taxon>Actinomycetota</taxon>
        <taxon>Actinomycetes</taxon>
        <taxon>Streptosporangiales</taxon>
        <taxon>Thermomonosporaceae</taxon>
        <taxon>Actinomadura</taxon>
    </lineage>
</organism>
<dbReference type="Gene3D" id="3.40.630.30">
    <property type="match status" value="1"/>
</dbReference>
<keyword evidence="3" id="KW-1185">Reference proteome</keyword>
<name>A0A7K0C234_9ACTN</name>
<dbReference type="GO" id="GO:0016747">
    <property type="term" value="F:acyltransferase activity, transferring groups other than amino-acyl groups"/>
    <property type="evidence" value="ECO:0007669"/>
    <property type="project" value="InterPro"/>
</dbReference>
<dbReference type="RefSeq" id="WP_153537193.1">
    <property type="nucleotide sequence ID" value="NZ_WEGH01000003.1"/>
</dbReference>
<dbReference type="InterPro" id="IPR000182">
    <property type="entry name" value="GNAT_dom"/>
</dbReference>
<gene>
    <name evidence="2" type="ORF">ACRB68_55160</name>
</gene>
<dbReference type="SUPFAM" id="SSF55729">
    <property type="entry name" value="Acyl-CoA N-acyltransferases (Nat)"/>
    <property type="match status" value="1"/>
</dbReference>
<dbReference type="Proteomes" id="UP000487268">
    <property type="component" value="Unassembled WGS sequence"/>
</dbReference>
<evidence type="ECO:0000259" key="1">
    <source>
        <dbReference type="PROSITE" id="PS51186"/>
    </source>
</evidence>
<accession>A0A7K0C234</accession>